<evidence type="ECO:0000259" key="2">
    <source>
        <dbReference type="SMART" id="SM00331"/>
    </source>
</evidence>
<dbReference type="EMBL" id="SOHE01000059">
    <property type="protein sequence ID" value="TFD48149.1"/>
    <property type="molecule type" value="Genomic_DNA"/>
</dbReference>
<dbReference type="InterPro" id="IPR036457">
    <property type="entry name" value="PPM-type-like_dom_sf"/>
</dbReference>
<name>A0A4R8ZWR8_9MICO</name>
<evidence type="ECO:0000259" key="1">
    <source>
        <dbReference type="SMART" id="SM00065"/>
    </source>
</evidence>
<organism evidence="3 4">
    <name type="scientific">Cryobacterium frigoriphilum</name>
    <dbReference type="NCBI Taxonomy" id="1259150"/>
    <lineage>
        <taxon>Bacteria</taxon>
        <taxon>Bacillati</taxon>
        <taxon>Actinomycetota</taxon>
        <taxon>Actinomycetes</taxon>
        <taxon>Micrococcales</taxon>
        <taxon>Microbacteriaceae</taxon>
        <taxon>Cryobacterium</taxon>
    </lineage>
</organism>
<dbReference type="SMART" id="SM00065">
    <property type="entry name" value="GAF"/>
    <property type="match status" value="1"/>
</dbReference>
<dbReference type="Pfam" id="PF07228">
    <property type="entry name" value="SpoIIE"/>
    <property type="match status" value="1"/>
</dbReference>
<dbReference type="OrthoDB" id="9151676at2"/>
<protein>
    <submittedName>
        <fullName evidence="3">GAF domain-containing protein</fullName>
    </submittedName>
</protein>
<feature type="domain" description="PPM-type phosphatase" evidence="2">
    <location>
        <begin position="245"/>
        <end position="458"/>
    </location>
</feature>
<dbReference type="Pfam" id="PF01590">
    <property type="entry name" value="GAF"/>
    <property type="match status" value="1"/>
</dbReference>
<dbReference type="InterPro" id="IPR001932">
    <property type="entry name" value="PPM-type_phosphatase-like_dom"/>
</dbReference>
<dbReference type="Gene3D" id="3.60.40.10">
    <property type="entry name" value="PPM-type phosphatase domain"/>
    <property type="match status" value="1"/>
</dbReference>
<gene>
    <name evidence="3" type="ORF">E3T55_14065</name>
</gene>
<dbReference type="Gene3D" id="3.30.450.40">
    <property type="match status" value="1"/>
</dbReference>
<feature type="non-terminal residue" evidence="3">
    <location>
        <position position="467"/>
    </location>
</feature>
<dbReference type="InterPro" id="IPR003018">
    <property type="entry name" value="GAF"/>
</dbReference>
<feature type="domain" description="GAF" evidence="1">
    <location>
        <begin position="90"/>
        <end position="231"/>
    </location>
</feature>
<evidence type="ECO:0000313" key="3">
    <source>
        <dbReference type="EMBL" id="TFD48149.1"/>
    </source>
</evidence>
<dbReference type="AlphaFoldDB" id="A0A4R8ZWR8"/>
<proteinExistence type="predicted"/>
<dbReference type="SUPFAM" id="SSF55781">
    <property type="entry name" value="GAF domain-like"/>
    <property type="match status" value="1"/>
</dbReference>
<keyword evidence="4" id="KW-1185">Reference proteome</keyword>
<reference evidence="3 4" key="1">
    <citation type="submission" date="2019-03" db="EMBL/GenBank/DDBJ databases">
        <title>Genomics of glacier-inhabiting Cryobacterium strains.</title>
        <authorList>
            <person name="Liu Q."/>
            <person name="Xin Y.-H."/>
        </authorList>
    </citation>
    <scope>NUCLEOTIDE SEQUENCE [LARGE SCALE GENOMIC DNA]</scope>
    <source>
        <strain evidence="3 4">Hh14</strain>
    </source>
</reference>
<comment type="caution">
    <text evidence="3">The sequence shown here is derived from an EMBL/GenBank/DDBJ whole genome shotgun (WGS) entry which is preliminary data.</text>
</comment>
<dbReference type="SUPFAM" id="SSF81606">
    <property type="entry name" value="PP2C-like"/>
    <property type="match status" value="1"/>
</dbReference>
<dbReference type="SMART" id="SM00331">
    <property type="entry name" value="PP2C_SIG"/>
    <property type="match status" value="1"/>
</dbReference>
<sequence length="467" mass="49056">MTAPTAPAPAVPTVPAVRGLSDRAGAELEVPAPAVAPSEALGGVASLREGAVPELAVPVPVLVHPVLAGPAGPEAARQRAVDELGLVDTPPEDRFDRVTQLARRLFGVQIAAVTLIDHDRQWFKSCTGADVTEADRSTAFCSVTITQSRALVIRDTREDARFRENPLVTGDPGIRFYAGYPLEAHGERVGTLCLLDSRPREFSAAEEELLRDLAFWVQKELTVTQELDRAAEVQRGLLPKRLVSLPGFDVAGGCAPARAVGGDFFDWYPVGEGAAFTLADVMGKGVGAAIIAATVRAVLRSGSRLADIGDVLAVAAATLEEDLDEAASFVTLFHARLDMDSGLLRYVDAGHGLSIVVRAGGGVERLTSLDPPLGFELDAPWQEQSVTLGYGDTLVSVSDGVLDLFDGSLAALAEVAAFVRSVEARAGSSFAQAIVDELMRLAAGGAAADDVTALVVHRIDRRARSAG</sequence>
<dbReference type="PANTHER" id="PTHR43102">
    <property type="entry name" value="SLR1143 PROTEIN"/>
    <property type="match status" value="1"/>
</dbReference>
<accession>A0A4R8ZWR8</accession>
<dbReference type="InterPro" id="IPR029016">
    <property type="entry name" value="GAF-like_dom_sf"/>
</dbReference>
<dbReference type="PANTHER" id="PTHR43102:SF2">
    <property type="entry name" value="GAF DOMAIN-CONTAINING PROTEIN"/>
    <property type="match status" value="1"/>
</dbReference>
<dbReference type="Proteomes" id="UP000297447">
    <property type="component" value="Unassembled WGS sequence"/>
</dbReference>
<evidence type="ECO:0000313" key="4">
    <source>
        <dbReference type="Proteomes" id="UP000297447"/>
    </source>
</evidence>